<evidence type="ECO:0000256" key="5">
    <source>
        <dbReference type="SAM" id="MobiDB-lite"/>
    </source>
</evidence>
<sequence>MYLSEARTGDTRPRDERPSGRRPLRVVTGNVLAIGMVSLLTDVSSEMVTAILPLYLVFGLGMSTVQFGMLDGVYTGATAVLRLAGGHVADRFRRRKAVAGAGYALSAVTKLGFLLAGRSAPLLGLVIGVDRAGKGLRTAPRDAIISLSAPYEAQGRAFGVHRALDTAGALAGPLVAFGVLELALNSYDAVFVTSFCVAVLGVLVLVLFVREPDGVARGRARVSLAQATALLGPGPFRRVLLAVVPLSLTTISDAFLYLLVLERLDVAARWLPLLPVVVSASYLLAAVPAGRLADRLGRPKVVLGGYGALLACYLLVLAADHPVVSVAVLLLRGLGYAATDGVVSALAGPLLPERRRATGLAVVQTGQALAAMAASWIFGVLWSWLGPRAAVGVMAAGLAITLVAAFLVLPRNGGTGEE</sequence>
<feature type="transmembrane region" description="Helical" evidence="6">
    <location>
        <begin position="360"/>
        <end position="384"/>
    </location>
</feature>
<comment type="caution">
    <text evidence="8">The sequence shown here is derived from an EMBL/GenBank/DDBJ whole genome shotgun (WGS) entry which is preliminary data.</text>
</comment>
<evidence type="ECO:0000259" key="7">
    <source>
        <dbReference type="PROSITE" id="PS50850"/>
    </source>
</evidence>
<dbReference type="Pfam" id="PF07690">
    <property type="entry name" value="MFS_1"/>
    <property type="match status" value="2"/>
</dbReference>
<keyword evidence="4 6" id="KW-0472">Membrane</keyword>
<dbReference type="PANTHER" id="PTHR23518:SF2">
    <property type="entry name" value="MAJOR FACILITATOR SUPERFAMILY TRANSPORTER"/>
    <property type="match status" value="1"/>
</dbReference>
<dbReference type="OrthoDB" id="9803985at2"/>
<evidence type="ECO:0000313" key="8">
    <source>
        <dbReference type="EMBL" id="TLP66110.1"/>
    </source>
</evidence>
<dbReference type="InterPro" id="IPR020846">
    <property type="entry name" value="MFS_dom"/>
</dbReference>
<feature type="transmembrane region" description="Helical" evidence="6">
    <location>
        <begin position="189"/>
        <end position="209"/>
    </location>
</feature>
<dbReference type="InterPro" id="IPR011701">
    <property type="entry name" value="MFS"/>
</dbReference>
<dbReference type="CDD" id="cd17370">
    <property type="entry name" value="MFS_MJ1317_like"/>
    <property type="match status" value="1"/>
</dbReference>
<evidence type="ECO:0000256" key="3">
    <source>
        <dbReference type="ARBA" id="ARBA00022989"/>
    </source>
</evidence>
<evidence type="ECO:0000256" key="6">
    <source>
        <dbReference type="SAM" id="Phobius"/>
    </source>
</evidence>
<gene>
    <name evidence="8" type="ORF">FED44_00900</name>
</gene>
<feature type="transmembrane region" description="Helical" evidence="6">
    <location>
        <begin position="270"/>
        <end position="289"/>
    </location>
</feature>
<feature type="transmembrane region" description="Helical" evidence="6">
    <location>
        <begin position="301"/>
        <end position="319"/>
    </location>
</feature>
<keyword evidence="9" id="KW-1185">Reference proteome</keyword>
<feature type="compositionally biased region" description="Basic and acidic residues" evidence="5">
    <location>
        <begin position="7"/>
        <end position="19"/>
    </location>
</feature>
<dbReference type="GO" id="GO:0005886">
    <property type="term" value="C:plasma membrane"/>
    <property type="evidence" value="ECO:0007669"/>
    <property type="project" value="UniProtKB-SubCell"/>
</dbReference>
<feature type="transmembrane region" description="Helical" evidence="6">
    <location>
        <begin position="97"/>
        <end position="116"/>
    </location>
</feature>
<dbReference type="PANTHER" id="PTHR23518">
    <property type="entry name" value="C-METHYLTRANSFERASE"/>
    <property type="match status" value="1"/>
</dbReference>
<evidence type="ECO:0000256" key="4">
    <source>
        <dbReference type="ARBA" id="ARBA00023136"/>
    </source>
</evidence>
<keyword evidence="3 6" id="KW-1133">Transmembrane helix</keyword>
<evidence type="ECO:0000313" key="9">
    <source>
        <dbReference type="Proteomes" id="UP000309033"/>
    </source>
</evidence>
<keyword evidence="2 6" id="KW-0812">Transmembrane</keyword>
<dbReference type="Gene3D" id="1.20.1250.20">
    <property type="entry name" value="MFS general substrate transporter like domains"/>
    <property type="match status" value="2"/>
</dbReference>
<organism evidence="8 9">
    <name type="scientific">Microbispora triticiradicis</name>
    <dbReference type="NCBI Taxonomy" id="2200763"/>
    <lineage>
        <taxon>Bacteria</taxon>
        <taxon>Bacillati</taxon>
        <taxon>Actinomycetota</taxon>
        <taxon>Actinomycetes</taxon>
        <taxon>Streptosporangiales</taxon>
        <taxon>Streptosporangiaceae</taxon>
        <taxon>Microbispora</taxon>
    </lineage>
</organism>
<evidence type="ECO:0000256" key="2">
    <source>
        <dbReference type="ARBA" id="ARBA00022692"/>
    </source>
</evidence>
<dbReference type="PROSITE" id="PS50850">
    <property type="entry name" value="MFS"/>
    <property type="match status" value="1"/>
</dbReference>
<feature type="domain" description="Major facilitator superfamily (MFS) profile" evidence="7">
    <location>
        <begin position="30"/>
        <end position="413"/>
    </location>
</feature>
<feature type="transmembrane region" description="Helical" evidence="6">
    <location>
        <begin position="325"/>
        <end position="348"/>
    </location>
</feature>
<protein>
    <submittedName>
        <fullName evidence="8">MFS transporter</fullName>
    </submittedName>
</protein>
<evidence type="ECO:0000256" key="1">
    <source>
        <dbReference type="ARBA" id="ARBA00004651"/>
    </source>
</evidence>
<reference evidence="8" key="1">
    <citation type="submission" date="2019-05" db="EMBL/GenBank/DDBJ databases">
        <title>Isolation, diversity and antifungal activity of Actinobacteria from wheat.</title>
        <authorList>
            <person name="Yu B."/>
        </authorList>
    </citation>
    <scope>NUCLEOTIDE SEQUENCE [LARGE SCALE GENOMIC DNA]</scope>
    <source>
        <strain evidence="8">NEAU-HEGS1-5</strain>
    </source>
</reference>
<dbReference type="AlphaFoldDB" id="A0A5R8ZK05"/>
<comment type="subcellular location">
    <subcellularLocation>
        <location evidence="1">Cell membrane</location>
        <topology evidence="1">Multi-pass membrane protein</topology>
    </subcellularLocation>
</comment>
<feature type="transmembrane region" description="Helical" evidence="6">
    <location>
        <begin position="390"/>
        <end position="409"/>
    </location>
</feature>
<feature type="region of interest" description="Disordered" evidence="5">
    <location>
        <begin position="1"/>
        <end position="22"/>
    </location>
</feature>
<proteinExistence type="predicted"/>
<dbReference type="GO" id="GO:0022857">
    <property type="term" value="F:transmembrane transporter activity"/>
    <property type="evidence" value="ECO:0007669"/>
    <property type="project" value="InterPro"/>
</dbReference>
<dbReference type="EMBL" id="VANP01000001">
    <property type="protein sequence ID" value="TLP66110.1"/>
    <property type="molecule type" value="Genomic_DNA"/>
</dbReference>
<dbReference type="SUPFAM" id="SSF103473">
    <property type="entry name" value="MFS general substrate transporter"/>
    <property type="match status" value="1"/>
</dbReference>
<accession>A0A5R8ZK05</accession>
<dbReference type="InterPro" id="IPR036259">
    <property type="entry name" value="MFS_trans_sf"/>
</dbReference>
<feature type="transmembrane region" description="Helical" evidence="6">
    <location>
        <begin position="239"/>
        <end position="258"/>
    </location>
</feature>
<name>A0A5R8ZK05_9ACTN</name>
<dbReference type="Proteomes" id="UP000309033">
    <property type="component" value="Unassembled WGS sequence"/>
</dbReference>